<evidence type="ECO:0000256" key="1">
    <source>
        <dbReference type="ARBA" id="ARBA00004240"/>
    </source>
</evidence>
<dbReference type="STRING" id="763407.A0A163DCF3"/>
<dbReference type="PIRSF" id="PIRSF017479">
    <property type="entry name" value="TRAPP_I_complex_Trs31"/>
    <property type="match status" value="1"/>
</dbReference>
<keyword evidence="5 7" id="KW-0931">ER-Golgi transport</keyword>
<dbReference type="SUPFAM" id="SSF111126">
    <property type="entry name" value="Ligand-binding domain in the NO signalling and Golgi transport"/>
    <property type="match status" value="1"/>
</dbReference>
<evidence type="ECO:0000256" key="6">
    <source>
        <dbReference type="ARBA" id="ARBA00023034"/>
    </source>
</evidence>
<dbReference type="GO" id="GO:0005783">
    <property type="term" value="C:endoplasmic reticulum"/>
    <property type="evidence" value="ECO:0007669"/>
    <property type="project" value="UniProtKB-SubCell"/>
</dbReference>
<proteinExistence type="inferred from homology"/>
<dbReference type="VEuPathDB" id="FungiDB:PHYBLDRAFT_187897"/>
<comment type="similarity">
    <text evidence="2 7">Belongs to the TRAPP small subunits family. BET3 subfamily.</text>
</comment>
<evidence type="ECO:0000313" key="9">
    <source>
        <dbReference type="Proteomes" id="UP000077315"/>
    </source>
</evidence>
<evidence type="ECO:0000313" key="8">
    <source>
        <dbReference type="EMBL" id="OAD70400.1"/>
    </source>
</evidence>
<dbReference type="InterPro" id="IPR007194">
    <property type="entry name" value="TRAPP_component"/>
</dbReference>
<dbReference type="AlphaFoldDB" id="A0A163DCF3"/>
<dbReference type="CDD" id="cd14943">
    <property type="entry name" value="TRAPPC5_Trs31"/>
    <property type="match status" value="1"/>
</dbReference>
<evidence type="ECO:0000256" key="3">
    <source>
        <dbReference type="ARBA" id="ARBA00022448"/>
    </source>
</evidence>
<dbReference type="PANTHER" id="PTHR20902:SF0">
    <property type="entry name" value="TRAFFICKING PROTEIN PARTICLE COMPLEX SUBUNIT 5"/>
    <property type="match status" value="1"/>
</dbReference>
<comment type="subunit">
    <text evidence="7">Part of the multisubunit TRAPP (transport protein particle) complex.</text>
</comment>
<dbReference type="InterPro" id="IPR016696">
    <property type="entry name" value="TRAPP-I_su5"/>
</dbReference>
<dbReference type="GO" id="GO:1990070">
    <property type="term" value="C:TRAPPI protein complex"/>
    <property type="evidence" value="ECO:0007669"/>
    <property type="project" value="TreeGrafter"/>
</dbReference>
<evidence type="ECO:0000256" key="5">
    <source>
        <dbReference type="ARBA" id="ARBA00022892"/>
    </source>
</evidence>
<sequence length="210" mass="24074">MADPSNPPRTSLTTSTYGDQRTIRANKSILERSLNKTRGAEVSLNAQSYMFSEMLQYAQKRVNGIQDLEKRMNEFGYRVGTRLLELLSWREKVPKRETRVLGVLYFIHSVVWKALFNKQADSLEKSTENDDEYMISDNEPLLTRYISVPKELSQLNCNAYVAGIVEAVLDGCQFPARVTAHTVPIDGFPQRTTILIKLEKEVLQREELLK</sequence>
<dbReference type="InterPro" id="IPR024096">
    <property type="entry name" value="NO_sig/Golgi_transp_ligand-bd"/>
</dbReference>
<dbReference type="EMBL" id="KV440988">
    <property type="protein sequence ID" value="OAD70400.1"/>
    <property type="molecule type" value="Genomic_DNA"/>
</dbReference>
<keyword evidence="9" id="KW-1185">Reference proteome</keyword>
<dbReference type="OrthoDB" id="10254842at2759"/>
<protein>
    <recommendedName>
        <fullName evidence="7">Trafficking protein particle complex subunit</fullName>
    </recommendedName>
</protein>
<dbReference type="InParanoid" id="A0A163DCF3"/>
<evidence type="ECO:0000256" key="2">
    <source>
        <dbReference type="ARBA" id="ARBA00006218"/>
    </source>
</evidence>
<reference evidence="9" key="1">
    <citation type="submission" date="2015-06" db="EMBL/GenBank/DDBJ databases">
        <title>Expansion of signal transduction pathways in fungi by whole-genome duplication.</title>
        <authorList>
            <consortium name="DOE Joint Genome Institute"/>
            <person name="Corrochano L.M."/>
            <person name="Kuo A."/>
            <person name="Marcet-Houben M."/>
            <person name="Polaino S."/>
            <person name="Salamov A."/>
            <person name="Villalobos J.M."/>
            <person name="Alvarez M.I."/>
            <person name="Avalos J."/>
            <person name="Benito E.P."/>
            <person name="Benoit I."/>
            <person name="Burger G."/>
            <person name="Camino L.P."/>
            <person name="Canovas D."/>
            <person name="Cerda-Olmedo E."/>
            <person name="Cheng J.-F."/>
            <person name="Dominguez A."/>
            <person name="Elias M."/>
            <person name="Eslava A.P."/>
            <person name="Glaser F."/>
            <person name="Grimwood J."/>
            <person name="Gutierrez G."/>
            <person name="Heitman J."/>
            <person name="Henrissat B."/>
            <person name="Iturriaga E.A."/>
            <person name="Lang B.F."/>
            <person name="Lavin J.L."/>
            <person name="Lee S."/>
            <person name="Li W."/>
            <person name="Lindquist E."/>
            <person name="Lopez-Garcia S."/>
            <person name="Luque E.M."/>
            <person name="Marcos A.T."/>
            <person name="Martin J."/>
            <person name="McCluskey K."/>
            <person name="Medina H.R."/>
            <person name="Miralles-Duran A."/>
            <person name="Miyazaki A."/>
            <person name="Munoz-Torres E."/>
            <person name="Oguiza J.A."/>
            <person name="Ohm R."/>
            <person name="Olmedo M."/>
            <person name="Orejas M."/>
            <person name="Ortiz-Castellanos L."/>
            <person name="Pisabarro A.G."/>
            <person name="Rodriguez-Romero J."/>
            <person name="Ruiz-Herrera J."/>
            <person name="Ruiz-Vazquez R."/>
            <person name="Sanz C."/>
            <person name="Schackwitz W."/>
            <person name="Schmutz J."/>
            <person name="Shahriari M."/>
            <person name="Shelest E."/>
            <person name="Silva-Franco F."/>
            <person name="Soanes D."/>
            <person name="Syed K."/>
            <person name="Tagua V.G."/>
            <person name="Talbot N.J."/>
            <person name="Thon M."/>
            <person name="De vries R.P."/>
            <person name="Wiebenga A."/>
            <person name="Yadav J.S."/>
            <person name="Braun E.L."/>
            <person name="Baker S."/>
            <person name="Garre V."/>
            <person name="Horwitz B."/>
            <person name="Torres-Martinez S."/>
            <person name="Idnurm A."/>
            <person name="Herrera-Estrella A."/>
            <person name="Gabaldon T."/>
            <person name="Grigoriev I.V."/>
        </authorList>
    </citation>
    <scope>NUCLEOTIDE SEQUENCE [LARGE SCALE GENOMIC DNA]</scope>
    <source>
        <strain evidence="9">NRRL 1555(-)</strain>
    </source>
</reference>
<dbReference type="GO" id="GO:1990072">
    <property type="term" value="C:TRAPPIII protein complex"/>
    <property type="evidence" value="ECO:0007669"/>
    <property type="project" value="TreeGrafter"/>
</dbReference>
<dbReference type="Gene3D" id="3.30.1380.20">
    <property type="entry name" value="Trafficking protein particle complex subunit 3"/>
    <property type="match status" value="1"/>
</dbReference>
<accession>A0A163DCF3</accession>
<dbReference type="Pfam" id="PF04051">
    <property type="entry name" value="TRAPP"/>
    <property type="match status" value="1"/>
</dbReference>
<dbReference type="RefSeq" id="XP_018288440.1">
    <property type="nucleotide sequence ID" value="XM_018439435.1"/>
</dbReference>
<evidence type="ECO:0000256" key="4">
    <source>
        <dbReference type="ARBA" id="ARBA00022824"/>
    </source>
</evidence>
<evidence type="ECO:0000256" key="7">
    <source>
        <dbReference type="PIRNR" id="PIRNR017479"/>
    </source>
</evidence>
<dbReference type="Proteomes" id="UP000077315">
    <property type="component" value="Unassembled WGS sequence"/>
</dbReference>
<dbReference type="PANTHER" id="PTHR20902">
    <property type="entry name" value="41-2 PROTEIN ANTIGEN-RELATED"/>
    <property type="match status" value="1"/>
</dbReference>
<keyword evidence="4 7" id="KW-0256">Endoplasmic reticulum</keyword>
<dbReference type="GO" id="GO:0006888">
    <property type="term" value="P:endoplasmic reticulum to Golgi vesicle-mediated transport"/>
    <property type="evidence" value="ECO:0007669"/>
    <property type="project" value="TreeGrafter"/>
</dbReference>
<dbReference type="FunCoup" id="A0A163DCF3">
    <property type="interactions" value="220"/>
</dbReference>
<comment type="subcellular location">
    <subcellularLocation>
        <location evidence="1">Endoplasmic reticulum</location>
    </subcellularLocation>
    <subcellularLocation>
        <location evidence="7">Golgi apparatus</location>
        <location evidence="7">cis-Golgi network</location>
    </subcellularLocation>
</comment>
<name>A0A163DCF3_PHYB8</name>
<dbReference type="GeneID" id="29000341"/>
<dbReference type="GO" id="GO:1990071">
    <property type="term" value="C:TRAPPII protein complex"/>
    <property type="evidence" value="ECO:0007669"/>
    <property type="project" value="TreeGrafter"/>
</dbReference>
<keyword evidence="3 7" id="KW-0813">Transport</keyword>
<dbReference type="FunFam" id="3.30.1380.20:FF:000002">
    <property type="entry name" value="Trafficking protein particle complex subunit"/>
    <property type="match status" value="1"/>
</dbReference>
<keyword evidence="6 7" id="KW-0333">Golgi apparatus</keyword>
<gene>
    <name evidence="8" type="ORF">PHYBLDRAFT_187897</name>
</gene>
<organism evidence="8 9">
    <name type="scientific">Phycomyces blakesleeanus (strain ATCC 8743b / DSM 1359 / FGSC 10004 / NBRC 33097 / NRRL 1555)</name>
    <dbReference type="NCBI Taxonomy" id="763407"/>
    <lineage>
        <taxon>Eukaryota</taxon>
        <taxon>Fungi</taxon>
        <taxon>Fungi incertae sedis</taxon>
        <taxon>Mucoromycota</taxon>
        <taxon>Mucoromycotina</taxon>
        <taxon>Mucoromycetes</taxon>
        <taxon>Mucorales</taxon>
        <taxon>Phycomycetaceae</taxon>
        <taxon>Phycomyces</taxon>
    </lineage>
</organism>